<comment type="caution">
    <text evidence="2">The sequence shown here is derived from an EMBL/GenBank/DDBJ whole genome shotgun (WGS) entry which is preliminary data.</text>
</comment>
<dbReference type="EMBL" id="LSSL01003866">
    <property type="protein sequence ID" value="OLY80028.1"/>
    <property type="molecule type" value="Genomic_DNA"/>
</dbReference>
<dbReference type="AlphaFoldDB" id="A0A1R0GT53"/>
<organism evidence="2 3">
    <name type="scientific">Smittium mucronatum</name>
    <dbReference type="NCBI Taxonomy" id="133383"/>
    <lineage>
        <taxon>Eukaryota</taxon>
        <taxon>Fungi</taxon>
        <taxon>Fungi incertae sedis</taxon>
        <taxon>Zoopagomycota</taxon>
        <taxon>Kickxellomycotina</taxon>
        <taxon>Harpellomycetes</taxon>
        <taxon>Harpellales</taxon>
        <taxon>Legeriomycetaceae</taxon>
        <taxon>Smittium</taxon>
    </lineage>
</organism>
<evidence type="ECO:0000313" key="2">
    <source>
        <dbReference type="EMBL" id="OLY80028.1"/>
    </source>
</evidence>
<feature type="region of interest" description="Disordered" evidence="1">
    <location>
        <begin position="20"/>
        <end position="45"/>
    </location>
</feature>
<keyword evidence="3" id="KW-1185">Reference proteome</keyword>
<protein>
    <submittedName>
        <fullName evidence="2">Uncharacterized protein</fullName>
    </submittedName>
</protein>
<sequence>MQSAPSPSLDFKTKYVFAPPPRSSSLSNPLFVPPDTVSQHQTFSS</sequence>
<gene>
    <name evidence="2" type="ORF">AYI68_g5885</name>
</gene>
<name>A0A1R0GT53_9FUNG</name>
<reference evidence="2 3" key="1">
    <citation type="journal article" date="2016" name="Mol. Biol. Evol.">
        <title>Genome-Wide Survey of Gut Fungi (Harpellales) Reveals the First Horizontally Transferred Ubiquitin Gene from a Mosquito Host.</title>
        <authorList>
            <person name="Wang Y."/>
            <person name="White M.M."/>
            <person name="Kvist S."/>
            <person name="Moncalvo J.M."/>
        </authorList>
    </citation>
    <scope>NUCLEOTIDE SEQUENCE [LARGE SCALE GENOMIC DNA]</scope>
    <source>
        <strain evidence="2 3">ALG-7-W6</strain>
    </source>
</reference>
<accession>A0A1R0GT53</accession>
<feature type="compositionally biased region" description="Polar residues" evidence="1">
    <location>
        <begin position="36"/>
        <end position="45"/>
    </location>
</feature>
<dbReference type="Proteomes" id="UP000187455">
    <property type="component" value="Unassembled WGS sequence"/>
</dbReference>
<evidence type="ECO:0000256" key="1">
    <source>
        <dbReference type="SAM" id="MobiDB-lite"/>
    </source>
</evidence>
<feature type="non-terminal residue" evidence="2">
    <location>
        <position position="45"/>
    </location>
</feature>
<proteinExistence type="predicted"/>
<evidence type="ECO:0000313" key="3">
    <source>
        <dbReference type="Proteomes" id="UP000187455"/>
    </source>
</evidence>